<accession>A0A545UT87</accession>
<protein>
    <submittedName>
        <fullName evidence="1">Uncharacterized protein</fullName>
    </submittedName>
</protein>
<dbReference type="Proteomes" id="UP000315783">
    <property type="component" value="Unassembled WGS sequence"/>
</dbReference>
<dbReference type="AlphaFoldDB" id="A0A545UT87"/>
<name>A0A545UT87_9HYPO</name>
<sequence length="57" mass="6194">MGEPGRLLCRRRSRAVKRLTNAFASKNLPCLVPAQLLADLGTFPLRCPGCVPLSVTE</sequence>
<evidence type="ECO:0000313" key="1">
    <source>
        <dbReference type="EMBL" id="TQV92682.1"/>
    </source>
</evidence>
<proteinExistence type="predicted"/>
<comment type="caution">
    <text evidence="1">The sequence shown here is derived from an EMBL/GenBank/DDBJ whole genome shotgun (WGS) entry which is preliminary data.</text>
</comment>
<organism evidence="1 2">
    <name type="scientific">Cordyceps javanica</name>
    <dbReference type="NCBI Taxonomy" id="43265"/>
    <lineage>
        <taxon>Eukaryota</taxon>
        <taxon>Fungi</taxon>
        <taxon>Dikarya</taxon>
        <taxon>Ascomycota</taxon>
        <taxon>Pezizomycotina</taxon>
        <taxon>Sordariomycetes</taxon>
        <taxon>Hypocreomycetidae</taxon>
        <taxon>Hypocreales</taxon>
        <taxon>Cordycipitaceae</taxon>
        <taxon>Cordyceps</taxon>
    </lineage>
</organism>
<evidence type="ECO:0000313" key="2">
    <source>
        <dbReference type="Proteomes" id="UP000315783"/>
    </source>
</evidence>
<dbReference type="EMBL" id="SPUK01000014">
    <property type="protein sequence ID" value="TQV92682.1"/>
    <property type="molecule type" value="Genomic_DNA"/>
</dbReference>
<reference evidence="1 2" key="1">
    <citation type="journal article" date="2019" name="Appl. Microbiol. Biotechnol.">
        <title>Genome sequence of Isaria javanica and comparative genome analysis insights into family S53 peptidase evolution in fungal entomopathogens.</title>
        <authorList>
            <person name="Lin R."/>
            <person name="Zhang X."/>
            <person name="Xin B."/>
            <person name="Zou M."/>
            <person name="Gao Y."/>
            <person name="Qin F."/>
            <person name="Hu Q."/>
            <person name="Xie B."/>
            <person name="Cheng X."/>
        </authorList>
    </citation>
    <scope>NUCLEOTIDE SEQUENCE [LARGE SCALE GENOMIC DNA]</scope>
    <source>
        <strain evidence="1 2">IJ1G</strain>
    </source>
</reference>
<keyword evidence="2" id="KW-1185">Reference proteome</keyword>
<gene>
    <name evidence="1" type="ORF">IF1G_08606</name>
</gene>